<comment type="caution">
    <text evidence="3">The sequence shown here is derived from an EMBL/GenBank/DDBJ whole genome shotgun (WGS) entry which is preliminary data.</text>
</comment>
<protein>
    <recommendedName>
        <fullName evidence="2">Beta-lactamase-related domain-containing protein</fullName>
    </recommendedName>
</protein>
<dbReference type="PANTHER" id="PTHR46825">
    <property type="entry name" value="D-ALANYL-D-ALANINE-CARBOXYPEPTIDASE/ENDOPEPTIDASE AMPH"/>
    <property type="match status" value="1"/>
</dbReference>
<keyword evidence="1" id="KW-1133">Transmembrane helix</keyword>
<dbReference type="InterPro" id="IPR001466">
    <property type="entry name" value="Beta-lactam-related"/>
</dbReference>
<feature type="transmembrane region" description="Helical" evidence="1">
    <location>
        <begin position="7"/>
        <end position="26"/>
    </location>
</feature>
<reference evidence="3" key="2">
    <citation type="submission" date="2023-01" db="EMBL/GenBank/DDBJ databases">
        <title>Draft genome sequence of Agaribacter marinus strain NBRC 110023.</title>
        <authorList>
            <person name="Sun Q."/>
            <person name="Mori K."/>
        </authorList>
    </citation>
    <scope>NUCLEOTIDE SEQUENCE</scope>
    <source>
        <strain evidence="3">NBRC 110023</strain>
    </source>
</reference>
<name>A0AA37ST38_9ALTE</name>
<dbReference type="AlphaFoldDB" id="A0AA37ST38"/>
<dbReference type="Pfam" id="PF00144">
    <property type="entry name" value="Beta-lactamase"/>
    <property type="match status" value="1"/>
</dbReference>
<organism evidence="3 4">
    <name type="scientific">Agaribacter marinus</name>
    <dbReference type="NCBI Taxonomy" id="1431249"/>
    <lineage>
        <taxon>Bacteria</taxon>
        <taxon>Pseudomonadati</taxon>
        <taxon>Pseudomonadota</taxon>
        <taxon>Gammaproteobacteria</taxon>
        <taxon>Alteromonadales</taxon>
        <taxon>Alteromonadaceae</taxon>
        <taxon>Agaribacter</taxon>
    </lineage>
</organism>
<keyword evidence="1" id="KW-0812">Transmembrane</keyword>
<dbReference type="EMBL" id="BSOT01000005">
    <property type="protein sequence ID" value="GLR69471.1"/>
    <property type="molecule type" value="Genomic_DNA"/>
</dbReference>
<evidence type="ECO:0000313" key="3">
    <source>
        <dbReference type="EMBL" id="GLR69471.1"/>
    </source>
</evidence>
<keyword evidence="1" id="KW-0472">Membrane</keyword>
<dbReference type="PANTHER" id="PTHR46825:SF9">
    <property type="entry name" value="BETA-LACTAMASE-RELATED DOMAIN-CONTAINING PROTEIN"/>
    <property type="match status" value="1"/>
</dbReference>
<gene>
    <name evidence="3" type="ORF">GCM10007852_03790</name>
</gene>
<dbReference type="SUPFAM" id="SSF56601">
    <property type="entry name" value="beta-lactamase/transpeptidase-like"/>
    <property type="match status" value="1"/>
</dbReference>
<evidence type="ECO:0000256" key="1">
    <source>
        <dbReference type="SAM" id="Phobius"/>
    </source>
</evidence>
<keyword evidence="4" id="KW-1185">Reference proteome</keyword>
<proteinExistence type="predicted"/>
<dbReference type="Gene3D" id="3.40.710.10">
    <property type="entry name" value="DD-peptidase/beta-lactamase superfamily"/>
    <property type="match status" value="2"/>
</dbReference>
<feature type="domain" description="Beta-lactamase-related" evidence="2">
    <location>
        <begin position="37"/>
        <end position="310"/>
    </location>
</feature>
<sequence length="483" mass="54154">MILVESHLHRVIIFVCIVGFATFIHANSGNASVKKAVLEDIQTRYKVPGMSVLVASGGVTKPIIYPFSYYNGVRSNDTGGRVDANTYFPIASVSKVFASHLLMELVNSGKLSLNDPVKKWVPSAQFIKEVSVADVLSHQLIGRQSDTFFYDQRFNLITAIIERITQQKYEESIVKKLQAQFSSSEMIAYTASSTAQVRRAGQLASGHIYDGELQVIEHDFGVSASAGLIATPASLVNAGVKLMNLFVAQGDKAHVFDSANNNAMYSNGFFRHKLHDKDVLWSYGQYDGYASLWIIVPEEELQLVMLSNNNILSDASRLIFGDLTRSPLANWFTQHFICHKAECDLTRSNALADVHRKVYFSRYSKSAYTDAINGITALYPSKLSWERDGDLNLLHLSNYLFTVSHHLAYSPPHWSESEDALLLNDSHAVMLKNPYWLYYAGNVYDRRGDKVKANKAFTAILNIVDMPNHWTVNEAQVFLNKEK</sequence>
<reference evidence="3" key="1">
    <citation type="journal article" date="2014" name="Int. J. Syst. Evol. Microbiol.">
        <title>Complete genome sequence of Corynebacterium casei LMG S-19264T (=DSM 44701T), isolated from a smear-ripened cheese.</title>
        <authorList>
            <consortium name="US DOE Joint Genome Institute (JGI-PGF)"/>
            <person name="Walter F."/>
            <person name="Albersmeier A."/>
            <person name="Kalinowski J."/>
            <person name="Ruckert C."/>
        </authorList>
    </citation>
    <scope>NUCLEOTIDE SEQUENCE</scope>
    <source>
        <strain evidence="3">NBRC 110023</strain>
    </source>
</reference>
<accession>A0AA37ST38</accession>
<dbReference type="InterPro" id="IPR012338">
    <property type="entry name" value="Beta-lactam/transpept-like"/>
</dbReference>
<dbReference type="InterPro" id="IPR050491">
    <property type="entry name" value="AmpC-like"/>
</dbReference>
<evidence type="ECO:0000313" key="4">
    <source>
        <dbReference type="Proteomes" id="UP001156601"/>
    </source>
</evidence>
<dbReference type="Proteomes" id="UP001156601">
    <property type="component" value="Unassembled WGS sequence"/>
</dbReference>
<evidence type="ECO:0000259" key="2">
    <source>
        <dbReference type="Pfam" id="PF00144"/>
    </source>
</evidence>